<evidence type="ECO:0000313" key="3">
    <source>
        <dbReference type="Proteomes" id="UP000003434"/>
    </source>
</evidence>
<dbReference type="Proteomes" id="UP000003434">
    <property type="component" value="Unassembled WGS sequence"/>
</dbReference>
<keyword evidence="1" id="KW-1133">Transmembrane helix</keyword>
<dbReference type="HOGENOM" id="CLU_219749_0_0_9"/>
<dbReference type="eggNOG" id="ENOG502ZSPM">
    <property type="taxonomic scope" value="Bacteria"/>
</dbReference>
<organism evidence="2 3">
    <name type="scientific">Lachnoanaerobaculum saburreum DSM 3986</name>
    <dbReference type="NCBI Taxonomy" id="887325"/>
    <lineage>
        <taxon>Bacteria</taxon>
        <taxon>Bacillati</taxon>
        <taxon>Bacillota</taxon>
        <taxon>Clostridia</taxon>
        <taxon>Lachnospirales</taxon>
        <taxon>Lachnospiraceae</taxon>
        <taxon>Lachnoanaerobaculum</taxon>
    </lineage>
</organism>
<comment type="caution">
    <text evidence="2">The sequence shown here is derived from an EMBL/GenBank/DDBJ whole genome shotgun (WGS) entry which is preliminary data.</text>
</comment>
<proteinExistence type="predicted"/>
<feature type="transmembrane region" description="Helical" evidence="1">
    <location>
        <begin position="12"/>
        <end position="38"/>
    </location>
</feature>
<protein>
    <submittedName>
        <fullName evidence="2">Uncharacterized protein</fullName>
    </submittedName>
</protein>
<evidence type="ECO:0000313" key="2">
    <source>
        <dbReference type="EMBL" id="EFU77365.1"/>
    </source>
</evidence>
<gene>
    <name evidence="2" type="ORF">HMPREF0381_0712</name>
</gene>
<reference evidence="2 3" key="1">
    <citation type="submission" date="2010-12" db="EMBL/GenBank/DDBJ databases">
        <authorList>
            <person name="Muzny D."/>
            <person name="Qin X."/>
            <person name="Deng J."/>
            <person name="Jiang H."/>
            <person name="Liu Y."/>
            <person name="Qu J."/>
            <person name="Song X.-Z."/>
            <person name="Zhang L."/>
            <person name="Thornton R."/>
            <person name="Coyle M."/>
            <person name="Francisco L."/>
            <person name="Jackson L."/>
            <person name="Javaid M."/>
            <person name="Korchina V."/>
            <person name="Kovar C."/>
            <person name="Mata R."/>
            <person name="Mathew T."/>
            <person name="Ngo R."/>
            <person name="Nguyen L."/>
            <person name="Nguyen N."/>
            <person name="Okwuonu G."/>
            <person name="Ongeri F."/>
            <person name="Pham C."/>
            <person name="Simmons D."/>
            <person name="Wilczek-Boney K."/>
            <person name="Hale W."/>
            <person name="Jakkamsetti A."/>
            <person name="Pham P."/>
            <person name="Ruth R."/>
            <person name="San Lucas F."/>
            <person name="Warren J."/>
            <person name="Zhang J."/>
            <person name="Zhao Z."/>
            <person name="Zhou C."/>
            <person name="Zhu D."/>
            <person name="Lee S."/>
            <person name="Bess C."/>
            <person name="Blankenburg K."/>
            <person name="Forbes L."/>
            <person name="Fu Q."/>
            <person name="Gubbala S."/>
            <person name="Hirani K."/>
            <person name="Jayaseelan J.C."/>
            <person name="Lara F."/>
            <person name="Munidasa M."/>
            <person name="Palculict T."/>
            <person name="Patil S."/>
            <person name="Pu L.-L."/>
            <person name="Saada N."/>
            <person name="Tang L."/>
            <person name="Weissenberger G."/>
            <person name="Zhu Y."/>
            <person name="Hemphill L."/>
            <person name="Shang Y."/>
            <person name="Youmans B."/>
            <person name="Ayvaz T."/>
            <person name="Ross M."/>
            <person name="Santibanez J."/>
            <person name="Aqrawi P."/>
            <person name="Gross S."/>
            <person name="Joshi V."/>
            <person name="Fowler G."/>
            <person name="Nazareth L."/>
            <person name="Reid J."/>
            <person name="Worley K."/>
            <person name="Petrosino J."/>
            <person name="Highlander S."/>
            <person name="Gibbs R."/>
        </authorList>
    </citation>
    <scope>NUCLEOTIDE SEQUENCE [LARGE SCALE GENOMIC DNA]</scope>
    <source>
        <strain evidence="2 3">DSM 3986</strain>
    </source>
</reference>
<dbReference type="AlphaFoldDB" id="E6LL77"/>
<accession>E6LL77</accession>
<dbReference type="EMBL" id="AEPW01000024">
    <property type="protein sequence ID" value="EFU77365.1"/>
    <property type="molecule type" value="Genomic_DNA"/>
</dbReference>
<sequence>MWGIRRNLMDMQLFWDIVAIVINIGVWVALGLFIRWLILKIKK</sequence>
<evidence type="ECO:0000256" key="1">
    <source>
        <dbReference type="SAM" id="Phobius"/>
    </source>
</evidence>
<keyword evidence="1" id="KW-0472">Membrane</keyword>
<name>E6LL77_9FIRM</name>
<keyword evidence="1" id="KW-0812">Transmembrane</keyword>